<feature type="signal peptide" evidence="1">
    <location>
        <begin position="1"/>
        <end position="23"/>
    </location>
</feature>
<evidence type="ECO:0000313" key="3">
    <source>
        <dbReference type="Proteomes" id="UP000184048"/>
    </source>
</evidence>
<dbReference type="Gene3D" id="3.40.390.10">
    <property type="entry name" value="Collagenase (Catalytic Domain)"/>
    <property type="match status" value="1"/>
</dbReference>
<evidence type="ECO:0000256" key="1">
    <source>
        <dbReference type="SAM" id="SignalP"/>
    </source>
</evidence>
<organism evidence="2 3">
    <name type="scientific">Flavisolibacter ginsengisoli DSM 18119</name>
    <dbReference type="NCBI Taxonomy" id="1121884"/>
    <lineage>
        <taxon>Bacteria</taxon>
        <taxon>Pseudomonadati</taxon>
        <taxon>Bacteroidota</taxon>
        <taxon>Chitinophagia</taxon>
        <taxon>Chitinophagales</taxon>
        <taxon>Chitinophagaceae</taxon>
        <taxon>Flavisolibacter</taxon>
    </lineage>
</organism>
<keyword evidence="1" id="KW-0732">Signal</keyword>
<dbReference type="InterPro" id="IPR026444">
    <property type="entry name" value="Secre_tail"/>
</dbReference>
<protein>
    <submittedName>
        <fullName evidence="2">Por secretion system C-terminal sorting domain-containing protein</fullName>
    </submittedName>
</protein>
<dbReference type="RefSeq" id="WP_084079843.1">
    <property type="nucleotide sequence ID" value="NZ_FQUU01000003.1"/>
</dbReference>
<dbReference type="Proteomes" id="UP000184048">
    <property type="component" value="Unassembled WGS sequence"/>
</dbReference>
<dbReference type="STRING" id="1121884.SAMN02745131_01112"/>
<keyword evidence="3" id="KW-1185">Reference proteome</keyword>
<evidence type="ECO:0000313" key="2">
    <source>
        <dbReference type="EMBL" id="SHE76980.1"/>
    </source>
</evidence>
<dbReference type="OrthoDB" id="954626at2"/>
<dbReference type="Gene3D" id="2.60.120.380">
    <property type="match status" value="1"/>
</dbReference>
<sequence>MKTLTSFFLSVLICMTAFGQVTAYNSNPSSVATIYLDFDGQYVQGTSWNMGGSAINCAPAGINASQIKEVFQRVSEDYRPFDINVTTDSTKYWAAPIDRRIRIILTTTSDWYGNAGGVSYMGSFTWGDNTPGFVFTALLNYVPKYIAEAASHEVGHTLGLKHQAAYDNNCNKLSEYNTGIGSGEIGWAPIMGSAYYKNFTLWNNGANPYGCTNYQNDLEIITGYNGFTYRADDYTADFKKPTKVSFTNDKFSLSGIIEKSTDVDVVSVTIPSFGRFKLDAEPYNIGDGYSGANLDLEVDLMSNATTVLGTYNPATTLKSGIDTMLNAGTYYLRLQGKGNSFTSAYASLGSYNLLGQFGAGIILPLHKLELHGVVEKGLHKLDWEIEAEETVVKQTLEVSTNGQNFQVAAQPGSTERTYNYFAGTGANLYYRLNVEFDNGRQYYSNIVSLGDNKAQKPSLVSNLVRGNLTINSPGLYNYSIIDLNGRLVLKGSLSQGINTISTSTMNPGMFIIQYLNDNSRFAEKFIRQ</sequence>
<gene>
    <name evidence="2" type="ORF">SAMN02745131_01112</name>
</gene>
<accession>A0A1M4W755</accession>
<dbReference type="AlphaFoldDB" id="A0A1M4W755"/>
<dbReference type="EMBL" id="FQUU01000003">
    <property type="protein sequence ID" value="SHE76980.1"/>
    <property type="molecule type" value="Genomic_DNA"/>
</dbReference>
<feature type="chain" id="PRO_5012273884" evidence="1">
    <location>
        <begin position="24"/>
        <end position="528"/>
    </location>
</feature>
<dbReference type="GO" id="GO:0008237">
    <property type="term" value="F:metallopeptidase activity"/>
    <property type="evidence" value="ECO:0007669"/>
    <property type="project" value="InterPro"/>
</dbReference>
<proteinExistence type="predicted"/>
<dbReference type="NCBIfam" id="TIGR04183">
    <property type="entry name" value="Por_Secre_tail"/>
    <property type="match status" value="1"/>
</dbReference>
<dbReference type="InterPro" id="IPR024079">
    <property type="entry name" value="MetalloPept_cat_dom_sf"/>
</dbReference>
<name>A0A1M4W755_9BACT</name>
<dbReference type="SUPFAM" id="SSF55486">
    <property type="entry name" value="Metalloproteases ('zincins'), catalytic domain"/>
    <property type="match status" value="1"/>
</dbReference>
<reference evidence="2 3" key="1">
    <citation type="submission" date="2016-11" db="EMBL/GenBank/DDBJ databases">
        <authorList>
            <person name="Jaros S."/>
            <person name="Januszkiewicz K."/>
            <person name="Wedrychowicz H."/>
        </authorList>
    </citation>
    <scope>NUCLEOTIDE SEQUENCE [LARGE SCALE GENOMIC DNA]</scope>
    <source>
        <strain evidence="2 3">DSM 18119</strain>
    </source>
</reference>